<dbReference type="Pfam" id="PF01569">
    <property type="entry name" value="PAP2"/>
    <property type="match status" value="1"/>
</dbReference>
<sequence length="165" mass="16257">MRAAIVGLTCMLAVPAGADGLERFGTTMKYALPLAAAVCAADQDRLEDFAVRGALQAAVVLGLKAVFDGSPLGTRPTGEGRGFPSGHSAAVGFGAADLAGKCWEDDPALGAAAYGAAGLTAFSRVQAGEHTADQALAGALIGISFGAASFGIGSEGAAISVGLRF</sequence>
<dbReference type="SUPFAM" id="SSF48317">
    <property type="entry name" value="Acid phosphatase/Vanadium-dependent haloperoxidase"/>
    <property type="match status" value="1"/>
</dbReference>
<reference evidence="3 4" key="1">
    <citation type="submission" date="2023-02" db="EMBL/GenBank/DDBJ databases">
        <title>Whole genome sequenc of Paracoccus marcusii MBLB0836.</title>
        <authorList>
            <person name="Seo M.-J."/>
            <person name="Cho E.-S."/>
            <person name="Hwang C.Y."/>
        </authorList>
    </citation>
    <scope>NUCLEOTIDE SEQUENCE [LARGE SCALE GENOMIC DNA]</scope>
    <source>
        <strain evidence="3 4">MBLB0836</strain>
    </source>
</reference>
<name>A0ABY7UQG7_9RHOB</name>
<dbReference type="Gene3D" id="1.20.144.10">
    <property type="entry name" value="Phosphatidic acid phosphatase type 2/haloperoxidase"/>
    <property type="match status" value="1"/>
</dbReference>
<dbReference type="EMBL" id="CP117466">
    <property type="protein sequence ID" value="WDA12196.1"/>
    <property type="molecule type" value="Genomic_DNA"/>
</dbReference>
<keyword evidence="4" id="KW-1185">Reference proteome</keyword>
<feature type="domain" description="Phosphatidic acid phosphatase type 2/haloperoxidase" evidence="2">
    <location>
        <begin position="79"/>
        <end position="150"/>
    </location>
</feature>
<accession>A0ABY7UQG7</accession>
<dbReference type="InterPro" id="IPR000326">
    <property type="entry name" value="PAP2/HPO"/>
</dbReference>
<dbReference type="Proteomes" id="UP001216899">
    <property type="component" value="Chromosome"/>
</dbReference>
<feature type="chain" id="PRO_5045426455" evidence="1">
    <location>
        <begin position="19"/>
        <end position="165"/>
    </location>
</feature>
<dbReference type="InterPro" id="IPR036938">
    <property type="entry name" value="PAP2/HPO_sf"/>
</dbReference>
<evidence type="ECO:0000259" key="2">
    <source>
        <dbReference type="Pfam" id="PF01569"/>
    </source>
</evidence>
<gene>
    <name evidence="3" type="ORF">PRL19_13040</name>
</gene>
<evidence type="ECO:0000256" key="1">
    <source>
        <dbReference type="SAM" id="SignalP"/>
    </source>
</evidence>
<organism evidence="3 4">
    <name type="scientific">Paracoccus marcusii</name>
    <dbReference type="NCBI Taxonomy" id="59779"/>
    <lineage>
        <taxon>Bacteria</taxon>
        <taxon>Pseudomonadati</taxon>
        <taxon>Pseudomonadota</taxon>
        <taxon>Alphaproteobacteria</taxon>
        <taxon>Rhodobacterales</taxon>
        <taxon>Paracoccaceae</taxon>
        <taxon>Paracoccus</taxon>
    </lineage>
</organism>
<evidence type="ECO:0000313" key="4">
    <source>
        <dbReference type="Proteomes" id="UP001216899"/>
    </source>
</evidence>
<protein>
    <submittedName>
        <fullName evidence="3">Phosphatase PAP2 family protein</fullName>
    </submittedName>
</protein>
<feature type="signal peptide" evidence="1">
    <location>
        <begin position="1"/>
        <end position="18"/>
    </location>
</feature>
<keyword evidence="1" id="KW-0732">Signal</keyword>
<proteinExistence type="predicted"/>
<evidence type="ECO:0000313" key="3">
    <source>
        <dbReference type="EMBL" id="WDA12196.1"/>
    </source>
</evidence>
<dbReference type="RefSeq" id="WP_273743220.1">
    <property type="nucleotide sequence ID" value="NZ_CP117466.1"/>
</dbReference>